<sequence>MTLQIDETDRQLVQALQANARQSIADLARHLGLARTTVQARLDRLERSGAIVGYTAILGASAKAPLRATALVSIEPRSAPAVLARMRQLSGVLVVHTTSGRFDFLIEIAARTTQELDETLDRIVDTRGVKSSESLIHLSTKLDRRG</sequence>
<evidence type="ECO:0000256" key="2">
    <source>
        <dbReference type="ARBA" id="ARBA00023125"/>
    </source>
</evidence>
<name>A0A1I2AG57_9RHOB</name>
<dbReference type="GO" id="GO:0043200">
    <property type="term" value="P:response to amino acid"/>
    <property type="evidence" value="ECO:0007669"/>
    <property type="project" value="TreeGrafter"/>
</dbReference>
<dbReference type="Gene3D" id="3.30.70.920">
    <property type="match status" value="1"/>
</dbReference>
<dbReference type="InterPro" id="IPR011008">
    <property type="entry name" value="Dimeric_a/b-barrel"/>
</dbReference>
<dbReference type="Pfam" id="PF01037">
    <property type="entry name" value="AsnC_trans_reg"/>
    <property type="match status" value="1"/>
</dbReference>
<gene>
    <name evidence="5" type="ORF">SAMN04488523_10766</name>
</gene>
<reference evidence="5 6" key="1">
    <citation type="submission" date="2016-10" db="EMBL/GenBank/DDBJ databases">
        <authorList>
            <person name="de Groot N.N."/>
        </authorList>
    </citation>
    <scope>NUCLEOTIDE SEQUENCE [LARGE SCALE GENOMIC DNA]</scope>
    <source>
        <strain evidence="5 6">DSM 11443</strain>
    </source>
</reference>
<dbReference type="InterPro" id="IPR000485">
    <property type="entry name" value="AsnC-type_HTH_dom"/>
</dbReference>
<dbReference type="InterPro" id="IPR019888">
    <property type="entry name" value="Tscrpt_reg_AsnC-like"/>
</dbReference>
<dbReference type="InterPro" id="IPR036390">
    <property type="entry name" value="WH_DNA-bd_sf"/>
</dbReference>
<dbReference type="OrthoDB" id="9809462at2"/>
<keyword evidence="2" id="KW-0238">DNA-binding</keyword>
<dbReference type="RefSeq" id="WP_093923908.1">
    <property type="nucleotide sequence ID" value="NZ_FOMW01000007.1"/>
</dbReference>
<dbReference type="Gene3D" id="1.10.10.10">
    <property type="entry name" value="Winged helix-like DNA-binding domain superfamily/Winged helix DNA-binding domain"/>
    <property type="match status" value="1"/>
</dbReference>
<dbReference type="PANTHER" id="PTHR30154">
    <property type="entry name" value="LEUCINE-RESPONSIVE REGULATORY PROTEIN"/>
    <property type="match status" value="1"/>
</dbReference>
<keyword evidence="1" id="KW-0805">Transcription regulation</keyword>
<dbReference type="EMBL" id="FOMW01000007">
    <property type="protein sequence ID" value="SFE42548.1"/>
    <property type="molecule type" value="Genomic_DNA"/>
</dbReference>
<evidence type="ECO:0000313" key="5">
    <source>
        <dbReference type="EMBL" id="SFE42548.1"/>
    </source>
</evidence>
<dbReference type="InterPro" id="IPR019887">
    <property type="entry name" value="Tscrpt_reg_AsnC/Lrp_C"/>
</dbReference>
<dbReference type="GO" id="GO:0005829">
    <property type="term" value="C:cytosol"/>
    <property type="evidence" value="ECO:0007669"/>
    <property type="project" value="TreeGrafter"/>
</dbReference>
<dbReference type="Proteomes" id="UP000198977">
    <property type="component" value="Unassembled WGS sequence"/>
</dbReference>
<evidence type="ECO:0000259" key="4">
    <source>
        <dbReference type="PROSITE" id="PS50956"/>
    </source>
</evidence>
<dbReference type="AlphaFoldDB" id="A0A1I2AG57"/>
<evidence type="ECO:0000256" key="3">
    <source>
        <dbReference type="ARBA" id="ARBA00023163"/>
    </source>
</evidence>
<dbReference type="PRINTS" id="PR00033">
    <property type="entry name" value="HTHASNC"/>
</dbReference>
<evidence type="ECO:0000256" key="1">
    <source>
        <dbReference type="ARBA" id="ARBA00023015"/>
    </source>
</evidence>
<proteinExistence type="predicted"/>
<protein>
    <submittedName>
        <fullName evidence="5">Transcriptional regulator, AsnC family</fullName>
    </submittedName>
</protein>
<keyword evidence="6" id="KW-1185">Reference proteome</keyword>
<dbReference type="Pfam" id="PF13404">
    <property type="entry name" value="HTH_AsnC-type"/>
    <property type="match status" value="1"/>
</dbReference>
<evidence type="ECO:0000313" key="6">
    <source>
        <dbReference type="Proteomes" id="UP000198977"/>
    </source>
</evidence>
<feature type="domain" description="HTH asnC-type" evidence="4">
    <location>
        <begin position="5"/>
        <end position="66"/>
    </location>
</feature>
<dbReference type="SMART" id="SM00344">
    <property type="entry name" value="HTH_ASNC"/>
    <property type="match status" value="1"/>
</dbReference>
<keyword evidence="3" id="KW-0804">Transcription</keyword>
<dbReference type="PANTHER" id="PTHR30154:SF53">
    <property type="entry name" value="HTH-TYPE TRANSCRIPTIONAL REGULATOR LRPC"/>
    <property type="match status" value="1"/>
</dbReference>
<dbReference type="PROSITE" id="PS50956">
    <property type="entry name" value="HTH_ASNC_2"/>
    <property type="match status" value="1"/>
</dbReference>
<accession>A0A1I2AG57</accession>
<dbReference type="SUPFAM" id="SSF54909">
    <property type="entry name" value="Dimeric alpha+beta barrel"/>
    <property type="match status" value="1"/>
</dbReference>
<dbReference type="GO" id="GO:0043565">
    <property type="term" value="F:sequence-specific DNA binding"/>
    <property type="evidence" value="ECO:0007669"/>
    <property type="project" value="InterPro"/>
</dbReference>
<organism evidence="5 6">
    <name type="scientific">Sulfitobacter brevis</name>
    <dbReference type="NCBI Taxonomy" id="74348"/>
    <lineage>
        <taxon>Bacteria</taxon>
        <taxon>Pseudomonadati</taxon>
        <taxon>Pseudomonadota</taxon>
        <taxon>Alphaproteobacteria</taxon>
        <taxon>Rhodobacterales</taxon>
        <taxon>Roseobacteraceae</taxon>
        <taxon>Sulfitobacter</taxon>
    </lineage>
</organism>
<dbReference type="STRING" id="74348.SAMN04488523_10766"/>
<dbReference type="InterPro" id="IPR036388">
    <property type="entry name" value="WH-like_DNA-bd_sf"/>
</dbReference>
<dbReference type="SUPFAM" id="SSF46785">
    <property type="entry name" value="Winged helix' DNA-binding domain"/>
    <property type="match status" value="1"/>
</dbReference>